<evidence type="ECO:0000313" key="3">
    <source>
        <dbReference type="Proteomes" id="UP000230233"/>
    </source>
</evidence>
<organism evidence="2 3">
    <name type="scientific">Caenorhabditis nigoni</name>
    <dbReference type="NCBI Taxonomy" id="1611254"/>
    <lineage>
        <taxon>Eukaryota</taxon>
        <taxon>Metazoa</taxon>
        <taxon>Ecdysozoa</taxon>
        <taxon>Nematoda</taxon>
        <taxon>Chromadorea</taxon>
        <taxon>Rhabditida</taxon>
        <taxon>Rhabditina</taxon>
        <taxon>Rhabditomorpha</taxon>
        <taxon>Rhabditoidea</taxon>
        <taxon>Rhabditidae</taxon>
        <taxon>Peloderinae</taxon>
        <taxon>Caenorhabditis</taxon>
    </lineage>
</organism>
<dbReference type="AlphaFoldDB" id="A0A2G5VMC6"/>
<accession>A0A2G5VMC6</accession>
<feature type="region of interest" description="Disordered" evidence="1">
    <location>
        <begin position="140"/>
        <end position="164"/>
    </location>
</feature>
<feature type="compositionally biased region" description="Basic residues" evidence="1">
    <location>
        <begin position="154"/>
        <end position="164"/>
    </location>
</feature>
<dbReference type="Proteomes" id="UP000230233">
    <property type="component" value="Chromosome I"/>
</dbReference>
<keyword evidence="3" id="KW-1185">Reference proteome</keyword>
<evidence type="ECO:0000313" key="2">
    <source>
        <dbReference type="EMBL" id="PIC52975.1"/>
    </source>
</evidence>
<gene>
    <name evidence="2" type="primary">Cnig_chr_I.g2863</name>
    <name evidence="2" type="ORF">B9Z55_002863</name>
</gene>
<comment type="caution">
    <text evidence="2">The sequence shown here is derived from an EMBL/GenBank/DDBJ whole genome shotgun (WGS) entry which is preliminary data.</text>
</comment>
<evidence type="ECO:0000256" key="1">
    <source>
        <dbReference type="SAM" id="MobiDB-lite"/>
    </source>
</evidence>
<name>A0A2G5VMC6_9PELO</name>
<protein>
    <submittedName>
        <fullName evidence="2">Uncharacterized protein</fullName>
    </submittedName>
</protein>
<reference evidence="3" key="1">
    <citation type="submission" date="2017-10" db="EMBL/GenBank/DDBJ databases">
        <title>Rapid genome shrinkage in a self-fertile nematode reveals novel sperm competition proteins.</title>
        <authorList>
            <person name="Yin D."/>
            <person name="Schwarz E.M."/>
            <person name="Thomas C.G."/>
            <person name="Felde R.L."/>
            <person name="Korf I.F."/>
            <person name="Cutter A.D."/>
            <person name="Schartner C.M."/>
            <person name="Ralston E.J."/>
            <person name="Meyer B.J."/>
            <person name="Haag E.S."/>
        </authorList>
    </citation>
    <scope>NUCLEOTIDE SEQUENCE [LARGE SCALE GENOMIC DNA]</scope>
    <source>
        <strain evidence="3">JU1422</strain>
    </source>
</reference>
<dbReference type="EMBL" id="PDUG01000001">
    <property type="protein sequence ID" value="PIC52975.1"/>
    <property type="molecule type" value="Genomic_DNA"/>
</dbReference>
<sequence>MIDVCSQQSPRALYQEKKTVVRPQTMQIGNPFRCLFIAMNRQTTDKRVKSMPDQKCERLKFNRKDSQVSWDFVEVSRIPNDLKKRTERGSFAPLEKTRIKNQEFITVPNDLHTTCFFRIFQPKGKINEKQEFAVSQQLQIRTSPPDSFSDRIQHLHNQKSSRNS</sequence>
<proteinExistence type="predicted"/>